<evidence type="ECO:0000256" key="11">
    <source>
        <dbReference type="RuleBase" id="RU362091"/>
    </source>
</evidence>
<proteinExistence type="inferred from homology"/>
<dbReference type="PROSITE" id="PS50283">
    <property type="entry name" value="NA_SOLUT_SYMP_3"/>
    <property type="match status" value="2"/>
</dbReference>
<comment type="subcellular location">
    <subcellularLocation>
        <location evidence="1">Cell membrane</location>
        <topology evidence="1">Multi-pass membrane protein</topology>
    </subcellularLocation>
</comment>
<sequence>MEDARRVFHWADYLLFGISLAVGIVVGIVMAVKEKWHKQSSESYLMGNRQMNWFLVAMSVLASIMNARLFVAFTTEFYYSGFILIWLIVAYFVGGAFAAIIVIPKFFRLGVQITSGYEGGMRAVIWVDSIQIMIIGIGMLSLTIKGSIDAGGIVAVWEKYKDIGERSNWDDISAEPWDKYNVWNVAFLWGILMMGLDGADQVVLQRYLTVPDLRKSQRFEKRKSFLLATFRSILLGTAIGGLFLIQTAILGAVIFASVGGDEPMILKQITKPDQIMPYFLMKSLGDYHGIPGIVVASLFAASLSSLSSGQNALAAVCLEDIVRPLYKLKTGNQLSEKQTNLTSRILGSVSLNIQSFVIGPLLGLLLVGLFMPWIESWGAFVSLFVSIGWAVMMWGGAKSYSNKLRLDLGPMFLNNFTVAIRHTEPTAEPELWDVSYTWYAFLDICILTVVANIVSLIVHLVKKRSNKEYSIQKTFPAKEFQYTREDFLIAIGYSKHTKVEHQDDDEIKVDGNKKEEPAGVENPGYENSKL</sequence>
<evidence type="ECO:0000256" key="3">
    <source>
        <dbReference type="ARBA" id="ARBA00022448"/>
    </source>
</evidence>
<dbReference type="InterPro" id="IPR038377">
    <property type="entry name" value="Na/Glc_symporter_sf"/>
</dbReference>
<evidence type="ECO:0000256" key="5">
    <source>
        <dbReference type="ARBA" id="ARBA00022692"/>
    </source>
</evidence>
<dbReference type="AlphaFoldDB" id="A0AAD9JF72"/>
<reference evidence="14" key="1">
    <citation type="journal article" date="2023" name="Mol. Biol. Evol.">
        <title>Third-Generation Sequencing Reveals the Adaptive Role of the Epigenome in Three Deep-Sea Polychaetes.</title>
        <authorList>
            <person name="Perez M."/>
            <person name="Aroh O."/>
            <person name="Sun Y."/>
            <person name="Lan Y."/>
            <person name="Juniper S.K."/>
            <person name="Young C.R."/>
            <person name="Angers B."/>
            <person name="Qian P.Y."/>
        </authorList>
    </citation>
    <scope>NUCLEOTIDE SEQUENCE</scope>
    <source>
        <strain evidence="14">P08H-3</strain>
    </source>
</reference>
<evidence type="ECO:0000256" key="6">
    <source>
        <dbReference type="ARBA" id="ARBA00022989"/>
    </source>
</evidence>
<evidence type="ECO:0000313" key="15">
    <source>
        <dbReference type="Proteomes" id="UP001208570"/>
    </source>
</evidence>
<comment type="similarity">
    <text evidence="2 11">Belongs to the sodium:solute symporter (SSF) (TC 2.A.21) family.</text>
</comment>
<feature type="transmembrane region" description="Helical" evidence="13">
    <location>
        <begin position="438"/>
        <end position="461"/>
    </location>
</feature>
<evidence type="ECO:0000256" key="10">
    <source>
        <dbReference type="ARBA" id="ARBA00023201"/>
    </source>
</evidence>
<evidence type="ECO:0000313" key="14">
    <source>
        <dbReference type="EMBL" id="KAK2152022.1"/>
    </source>
</evidence>
<feature type="compositionally biased region" description="Basic and acidic residues" evidence="12">
    <location>
        <begin position="508"/>
        <end position="517"/>
    </location>
</feature>
<keyword evidence="15" id="KW-1185">Reference proteome</keyword>
<comment type="caution">
    <text evidence="14">The sequence shown here is derived from an EMBL/GenBank/DDBJ whole genome shotgun (WGS) entry which is preliminary data.</text>
</comment>
<feature type="transmembrane region" description="Helical" evidence="13">
    <location>
        <begin position="377"/>
        <end position="397"/>
    </location>
</feature>
<dbReference type="Proteomes" id="UP001208570">
    <property type="component" value="Unassembled WGS sequence"/>
</dbReference>
<dbReference type="PANTHER" id="PTHR42985:SF40">
    <property type="entry name" value="LD47995P-RELATED"/>
    <property type="match status" value="1"/>
</dbReference>
<evidence type="ECO:0000256" key="4">
    <source>
        <dbReference type="ARBA" id="ARBA00022475"/>
    </source>
</evidence>
<dbReference type="GO" id="GO:0015293">
    <property type="term" value="F:symporter activity"/>
    <property type="evidence" value="ECO:0007669"/>
    <property type="project" value="TreeGrafter"/>
</dbReference>
<evidence type="ECO:0000256" key="12">
    <source>
        <dbReference type="SAM" id="MobiDB-lite"/>
    </source>
</evidence>
<evidence type="ECO:0000256" key="9">
    <source>
        <dbReference type="ARBA" id="ARBA00023136"/>
    </source>
</evidence>
<keyword evidence="9 13" id="KW-0472">Membrane</keyword>
<feature type="transmembrane region" description="Helical" evidence="13">
    <location>
        <begin position="77"/>
        <end position="103"/>
    </location>
</feature>
<feature type="region of interest" description="Disordered" evidence="12">
    <location>
        <begin position="500"/>
        <end position="530"/>
    </location>
</feature>
<dbReference type="InterPro" id="IPR051163">
    <property type="entry name" value="Sodium:Solute_Symporter_SSF"/>
</dbReference>
<keyword evidence="6 13" id="KW-1133">Transmembrane helix</keyword>
<evidence type="ECO:0000256" key="1">
    <source>
        <dbReference type="ARBA" id="ARBA00004651"/>
    </source>
</evidence>
<gene>
    <name evidence="14" type="ORF">LSH36_342g07006</name>
</gene>
<dbReference type="GO" id="GO:0006814">
    <property type="term" value="P:sodium ion transport"/>
    <property type="evidence" value="ECO:0007669"/>
    <property type="project" value="UniProtKB-KW"/>
</dbReference>
<dbReference type="EMBL" id="JAODUP010000342">
    <property type="protein sequence ID" value="KAK2152022.1"/>
    <property type="molecule type" value="Genomic_DNA"/>
</dbReference>
<keyword evidence="5 13" id="KW-0812">Transmembrane</keyword>
<dbReference type="InterPro" id="IPR001734">
    <property type="entry name" value="Na/solute_symporter"/>
</dbReference>
<evidence type="ECO:0000256" key="8">
    <source>
        <dbReference type="ARBA" id="ARBA00023065"/>
    </source>
</evidence>
<keyword evidence="4" id="KW-1003">Cell membrane</keyword>
<keyword evidence="3" id="KW-0813">Transport</keyword>
<feature type="transmembrane region" description="Helical" evidence="13">
    <location>
        <begin position="351"/>
        <end position="370"/>
    </location>
</feature>
<dbReference type="GO" id="GO:0005886">
    <property type="term" value="C:plasma membrane"/>
    <property type="evidence" value="ECO:0007669"/>
    <property type="project" value="UniProtKB-SubCell"/>
</dbReference>
<accession>A0AAD9JF72</accession>
<dbReference type="PANTHER" id="PTHR42985">
    <property type="entry name" value="SODIUM-COUPLED MONOCARBOXYLATE TRANSPORTER"/>
    <property type="match status" value="1"/>
</dbReference>
<feature type="transmembrane region" description="Helical" evidence="13">
    <location>
        <begin position="225"/>
        <end position="258"/>
    </location>
</feature>
<dbReference type="Gene3D" id="1.20.1730.10">
    <property type="entry name" value="Sodium/glucose cotransporter"/>
    <property type="match status" value="2"/>
</dbReference>
<organism evidence="14 15">
    <name type="scientific">Paralvinella palmiformis</name>
    <dbReference type="NCBI Taxonomy" id="53620"/>
    <lineage>
        <taxon>Eukaryota</taxon>
        <taxon>Metazoa</taxon>
        <taxon>Spiralia</taxon>
        <taxon>Lophotrochozoa</taxon>
        <taxon>Annelida</taxon>
        <taxon>Polychaeta</taxon>
        <taxon>Sedentaria</taxon>
        <taxon>Canalipalpata</taxon>
        <taxon>Terebellida</taxon>
        <taxon>Terebelliformia</taxon>
        <taxon>Alvinellidae</taxon>
        <taxon>Paralvinella</taxon>
    </lineage>
</organism>
<keyword evidence="7" id="KW-0915">Sodium</keyword>
<feature type="transmembrane region" description="Helical" evidence="13">
    <location>
        <begin position="53"/>
        <end position="71"/>
    </location>
</feature>
<keyword evidence="10" id="KW-0739">Sodium transport</keyword>
<feature type="transmembrane region" description="Helical" evidence="13">
    <location>
        <begin position="13"/>
        <end position="32"/>
    </location>
</feature>
<evidence type="ECO:0000256" key="13">
    <source>
        <dbReference type="SAM" id="Phobius"/>
    </source>
</evidence>
<evidence type="ECO:0000256" key="2">
    <source>
        <dbReference type="ARBA" id="ARBA00006434"/>
    </source>
</evidence>
<name>A0AAD9JF72_9ANNE</name>
<dbReference type="Pfam" id="PF00474">
    <property type="entry name" value="SSF"/>
    <property type="match status" value="2"/>
</dbReference>
<protein>
    <submittedName>
        <fullName evidence="14">Uncharacterized protein</fullName>
    </submittedName>
</protein>
<keyword evidence="8" id="KW-0406">Ion transport</keyword>
<evidence type="ECO:0000256" key="7">
    <source>
        <dbReference type="ARBA" id="ARBA00023053"/>
    </source>
</evidence>